<organism evidence="15 16">
    <name type="scientific">Ceratopteris richardii</name>
    <name type="common">Triangle waterfern</name>
    <dbReference type="NCBI Taxonomy" id="49495"/>
    <lineage>
        <taxon>Eukaryota</taxon>
        <taxon>Viridiplantae</taxon>
        <taxon>Streptophyta</taxon>
        <taxon>Embryophyta</taxon>
        <taxon>Tracheophyta</taxon>
        <taxon>Polypodiopsida</taxon>
        <taxon>Polypodiidae</taxon>
        <taxon>Polypodiales</taxon>
        <taxon>Pteridineae</taxon>
        <taxon>Pteridaceae</taxon>
        <taxon>Parkerioideae</taxon>
        <taxon>Ceratopteris</taxon>
    </lineage>
</organism>
<dbReference type="GO" id="GO:0016757">
    <property type="term" value="F:glycosyltransferase activity"/>
    <property type="evidence" value="ECO:0007669"/>
    <property type="project" value="UniProtKB-KW"/>
</dbReference>
<evidence type="ECO:0000256" key="10">
    <source>
        <dbReference type="ARBA" id="ARBA00023253"/>
    </source>
</evidence>
<evidence type="ECO:0000313" key="16">
    <source>
        <dbReference type="Proteomes" id="UP000825935"/>
    </source>
</evidence>
<dbReference type="InterPro" id="IPR019378">
    <property type="entry name" value="GDP-Fuc_O-FucTrfase"/>
</dbReference>
<keyword evidence="16" id="KW-1185">Reference proteome</keyword>
<evidence type="ECO:0000256" key="13">
    <source>
        <dbReference type="SAM" id="MobiDB-lite"/>
    </source>
</evidence>
<evidence type="ECO:0000256" key="4">
    <source>
        <dbReference type="ARBA" id="ARBA00022676"/>
    </source>
</evidence>
<dbReference type="OMA" id="IVMQFKS"/>
<evidence type="ECO:0000256" key="7">
    <source>
        <dbReference type="ARBA" id="ARBA00022989"/>
    </source>
</evidence>
<evidence type="ECO:0000256" key="3">
    <source>
        <dbReference type="ARBA" id="ARBA00007737"/>
    </source>
</evidence>
<dbReference type="CDD" id="cd11299">
    <property type="entry name" value="O-FucT_plant"/>
    <property type="match status" value="1"/>
</dbReference>
<evidence type="ECO:0000256" key="5">
    <source>
        <dbReference type="ARBA" id="ARBA00022679"/>
    </source>
</evidence>
<dbReference type="PANTHER" id="PTHR31741">
    <property type="entry name" value="OS02G0726500 PROTEIN-RELATED"/>
    <property type="match status" value="1"/>
</dbReference>
<evidence type="ECO:0000256" key="6">
    <source>
        <dbReference type="ARBA" id="ARBA00022692"/>
    </source>
</evidence>
<keyword evidence="7 14" id="KW-1133">Transmembrane helix</keyword>
<dbReference type="PANTHER" id="PTHR31741:SF1">
    <property type="entry name" value="O-FUCOSYLTRANSFERASE 7"/>
    <property type="match status" value="1"/>
</dbReference>
<dbReference type="InterPro" id="IPR024709">
    <property type="entry name" value="FucosylTrfase_pln"/>
</dbReference>
<dbReference type="FunFam" id="3.40.50.11350:FF:000011">
    <property type="entry name" value="O-fucosyltransferase 28"/>
    <property type="match status" value="1"/>
</dbReference>
<gene>
    <name evidence="15" type="ORF">KP509_32G074000</name>
</gene>
<feature type="region of interest" description="Disordered" evidence="13">
    <location>
        <begin position="484"/>
        <end position="504"/>
    </location>
</feature>
<name>A0A8T2QUW3_CERRI</name>
<keyword evidence="10" id="KW-0294">Fucose metabolism</keyword>
<evidence type="ECO:0000256" key="11">
    <source>
        <dbReference type="ARBA" id="ARBA00023277"/>
    </source>
</evidence>
<dbReference type="PIRSF" id="PIRSF009360">
    <property type="entry name" value="UCP009360"/>
    <property type="match status" value="1"/>
</dbReference>
<dbReference type="EMBL" id="CM035437">
    <property type="protein sequence ID" value="KAH7287776.1"/>
    <property type="molecule type" value="Genomic_DNA"/>
</dbReference>
<sequence>MHRHALFRKKTRSSGIWLRLLWGFGYFGVTVATLLSVLLLPALLSKFKMQSEENHSFLHQKQVHFIQVTDDVHTQAKTNNSRRSLRSREKHLQNLWRHPPTRGFEPCVSPSKDYSGIENPRGYLLVHANGGLNQMRAGICDMVAVARLINATLVIPQLDKRSFWKDSSTFSDVFDEEYFIKSLEKDIPIVRKLPKELSTALKAHKNFRSWSSAAYYQEEITRLWDDYKVIHAAKSDSRLANNDLPSDIQKLRCRVHYDALRFAPSIEAFGRNLLERMRSKGPFIALHLRYEKDMLAFSGCSHGLSSMQMEELTRIRESTSHWRVKLIDPKEQRLKGLCPLTPKEVGIFLEALGYPSTTRIYIAAGEIYGGNYSMAALQARFPNLLNKELLASPYELAPFRRYASQLAALDYIVSVNSDVFVPSYSGNMARAVEGHRRFLGHWKTISPDRSGLVALFDKLDEGLLEEGPAFSSIVVQLHKRRLGAPRRRRGPLPGTKGRERARSEEAFYTNPLPDCLCQRQTVQSRNDKKSSSLLIATSDA</sequence>
<comment type="subcellular location">
    <subcellularLocation>
        <location evidence="1">Membrane</location>
        <topology evidence="1">Single-pass type II membrane protein</topology>
    </subcellularLocation>
</comment>
<dbReference type="Proteomes" id="UP000825935">
    <property type="component" value="Chromosome 32"/>
</dbReference>
<keyword evidence="4" id="KW-0328">Glycosyltransferase</keyword>
<evidence type="ECO:0000313" key="15">
    <source>
        <dbReference type="EMBL" id="KAH7287776.1"/>
    </source>
</evidence>
<protein>
    <recommendedName>
        <fullName evidence="12">O-fucosyltransferase family protein</fullName>
    </recommendedName>
</protein>
<keyword evidence="5" id="KW-0808">Transferase</keyword>
<evidence type="ECO:0000256" key="8">
    <source>
        <dbReference type="ARBA" id="ARBA00023136"/>
    </source>
</evidence>
<proteinExistence type="inferred from homology"/>
<evidence type="ECO:0000256" key="2">
    <source>
        <dbReference type="ARBA" id="ARBA00004881"/>
    </source>
</evidence>
<dbReference type="Pfam" id="PF10250">
    <property type="entry name" value="O-FucT"/>
    <property type="match status" value="1"/>
</dbReference>
<keyword evidence="6 14" id="KW-0812">Transmembrane</keyword>
<evidence type="ECO:0000256" key="1">
    <source>
        <dbReference type="ARBA" id="ARBA00004606"/>
    </source>
</evidence>
<dbReference type="AlphaFoldDB" id="A0A8T2QUW3"/>
<comment type="caution">
    <text evidence="15">The sequence shown here is derived from an EMBL/GenBank/DDBJ whole genome shotgun (WGS) entry which is preliminary data.</text>
</comment>
<dbReference type="GO" id="GO:0016020">
    <property type="term" value="C:membrane"/>
    <property type="evidence" value="ECO:0007669"/>
    <property type="project" value="UniProtKB-SubCell"/>
</dbReference>
<evidence type="ECO:0000256" key="14">
    <source>
        <dbReference type="SAM" id="Phobius"/>
    </source>
</evidence>
<accession>A0A8T2QUW3</accession>
<keyword evidence="11" id="KW-0119">Carbohydrate metabolism</keyword>
<keyword evidence="9" id="KW-0325">Glycoprotein</keyword>
<comment type="pathway">
    <text evidence="2">Glycan metabolism.</text>
</comment>
<reference evidence="15" key="1">
    <citation type="submission" date="2021-08" db="EMBL/GenBank/DDBJ databases">
        <title>WGS assembly of Ceratopteris richardii.</title>
        <authorList>
            <person name="Marchant D.B."/>
            <person name="Chen G."/>
            <person name="Jenkins J."/>
            <person name="Shu S."/>
            <person name="Leebens-Mack J."/>
            <person name="Grimwood J."/>
            <person name="Schmutz J."/>
            <person name="Soltis P."/>
            <person name="Soltis D."/>
            <person name="Chen Z.-H."/>
        </authorList>
    </citation>
    <scope>NUCLEOTIDE SEQUENCE</scope>
    <source>
        <strain evidence="15">Whitten #5841</strain>
        <tissue evidence="15">Leaf</tissue>
    </source>
</reference>
<evidence type="ECO:0000256" key="9">
    <source>
        <dbReference type="ARBA" id="ARBA00023180"/>
    </source>
</evidence>
<dbReference type="GO" id="GO:0005737">
    <property type="term" value="C:cytoplasm"/>
    <property type="evidence" value="ECO:0007669"/>
    <property type="project" value="TreeGrafter"/>
</dbReference>
<dbReference type="GO" id="GO:0006004">
    <property type="term" value="P:fucose metabolic process"/>
    <property type="evidence" value="ECO:0007669"/>
    <property type="project" value="UniProtKB-KW"/>
</dbReference>
<evidence type="ECO:0000256" key="12">
    <source>
        <dbReference type="ARBA" id="ARBA00030350"/>
    </source>
</evidence>
<feature type="transmembrane region" description="Helical" evidence="14">
    <location>
        <begin position="20"/>
        <end position="44"/>
    </location>
</feature>
<comment type="similarity">
    <text evidence="3">Belongs to the glycosyltransferase GT106 family.</text>
</comment>
<keyword evidence="8 14" id="KW-0472">Membrane</keyword>
<dbReference type="OrthoDB" id="2012966at2759"/>